<accession>A0A9Q0E0V8</accession>
<dbReference type="OrthoDB" id="8959988at2759"/>
<reference evidence="2" key="1">
    <citation type="submission" date="2022-07" db="EMBL/GenBank/DDBJ databases">
        <title>Chromosome-level genome of Muraenolepis orangiensis.</title>
        <authorList>
            <person name="Kim J."/>
        </authorList>
    </citation>
    <scope>NUCLEOTIDE SEQUENCE</scope>
    <source>
        <strain evidence="2">KU_S4_2022</strain>
        <tissue evidence="2">Muscle</tissue>
    </source>
</reference>
<evidence type="ECO:0000256" key="1">
    <source>
        <dbReference type="SAM" id="MobiDB-lite"/>
    </source>
</evidence>
<proteinExistence type="predicted"/>
<protein>
    <submittedName>
        <fullName evidence="2">Uncharacterized protein</fullName>
    </submittedName>
</protein>
<comment type="caution">
    <text evidence="2">The sequence shown here is derived from an EMBL/GenBank/DDBJ whole genome shotgun (WGS) entry which is preliminary data.</text>
</comment>
<name>A0A9Q0E0V8_9TELE</name>
<feature type="compositionally biased region" description="Low complexity" evidence="1">
    <location>
        <begin position="1"/>
        <end position="17"/>
    </location>
</feature>
<gene>
    <name evidence="2" type="ORF">NHX12_002061</name>
</gene>
<evidence type="ECO:0000313" key="3">
    <source>
        <dbReference type="Proteomes" id="UP001148018"/>
    </source>
</evidence>
<feature type="compositionally biased region" description="Low complexity" evidence="1">
    <location>
        <begin position="48"/>
        <end position="78"/>
    </location>
</feature>
<evidence type="ECO:0000313" key="2">
    <source>
        <dbReference type="EMBL" id="KAJ3598552.1"/>
    </source>
</evidence>
<organism evidence="2 3">
    <name type="scientific">Muraenolepis orangiensis</name>
    <name type="common">Patagonian moray cod</name>
    <dbReference type="NCBI Taxonomy" id="630683"/>
    <lineage>
        <taxon>Eukaryota</taxon>
        <taxon>Metazoa</taxon>
        <taxon>Chordata</taxon>
        <taxon>Craniata</taxon>
        <taxon>Vertebrata</taxon>
        <taxon>Euteleostomi</taxon>
        <taxon>Actinopterygii</taxon>
        <taxon>Neopterygii</taxon>
        <taxon>Teleostei</taxon>
        <taxon>Neoteleostei</taxon>
        <taxon>Acanthomorphata</taxon>
        <taxon>Zeiogadaria</taxon>
        <taxon>Gadariae</taxon>
        <taxon>Gadiformes</taxon>
        <taxon>Muraenolepidoidei</taxon>
        <taxon>Muraenolepididae</taxon>
        <taxon>Muraenolepis</taxon>
    </lineage>
</organism>
<dbReference type="Proteomes" id="UP001148018">
    <property type="component" value="Unassembled WGS sequence"/>
</dbReference>
<dbReference type="EMBL" id="JANIIK010000109">
    <property type="protein sequence ID" value="KAJ3598552.1"/>
    <property type="molecule type" value="Genomic_DNA"/>
</dbReference>
<feature type="region of interest" description="Disordered" evidence="1">
    <location>
        <begin position="1"/>
        <end position="79"/>
    </location>
</feature>
<dbReference type="AlphaFoldDB" id="A0A9Q0E0V8"/>
<keyword evidence="3" id="KW-1185">Reference proteome</keyword>
<sequence length="140" mass="15692">MRHSGSSGRRGARRPGAITPARWPVYEPTDRLRCSSTPSAPPPPPASCPAANPNNNNNNNNSSISIINHHHNFNINNNNRKRRKRILELPEDTQSSQREAWRVASKRYYARRSTGLPPDHLDLAHFLQNTQPSGMNAPQS</sequence>